<name>A0A150TF10_SORCE</name>
<evidence type="ECO:0000313" key="2">
    <source>
        <dbReference type="EMBL" id="KYG03177.1"/>
    </source>
</evidence>
<comment type="caution">
    <text evidence="2">The sequence shown here is derived from an EMBL/GenBank/DDBJ whole genome shotgun (WGS) entry which is preliminary data.</text>
</comment>
<feature type="region of interest" description="Disordered" evidence="1">
    <location>
        <begin position="11"/>
        <end position="44"/>
    </location>
</feature>
<organism evidence="2 3">
    <name type="scientific">Sorangium cellulosum</name>
    <name type="common">Polyangium cellulosum</name>
    <dbReference type="NCBI Taxonomy" id="56"/>
    <lineage>
        <taxon>Bacteria</taxon>
        <taxon>Pseudomonadati</taxon>
        <taxon>Myxococcota</taxon>
        <taxon>Polyangia</taxon>
        <taxon>Polyangiales</taxon>
        <taxon>Polyangiaceae</taxon>
        <taxon>Sorangium</taxon>
    </lineage>
</organism>
<dbReference type="EMBL" id="JEME01002784">
    <property type="protein sequence ID" value="KYG03177.1"/>
    <property type="molecule type" value="Genomic_DNA"/>
</dbReference>
<dbReference type="AlphaFoldDB" id="A0A150TF10"/>
<gene>
    <name evidence="2" type="ORF">BE21_53030</name>
</gene>
<protein>
    <submittedName>
        <fullName evidence="2">Uncharacterized protein</fullName>
    </submittedName>
</protein>
<evidence type="ECO:0000256" key="1">
    <source>
        <dbReference type="SAM" id="MobiDB-lite"/>
    </source>
</evidence>
<proteinExistence type="predicted"/>
<feature type="compositionally biased region" description="Low complexity" evidence="1">
    <location>
        <begin position="19"/>
        <end position="34"/>
    </location>
</feature>
<sequence>MRCPECHRRLPARAGAACPGHPLARPPARAAAEAGDPEPPPQVPGFRVEQMLGQGGFARVYAATREGDG</sequence>
<accession>A0A150TF10</accession>
<dbReference type="Proteomes" id="UP000075502">
    <property type="component" value="Unassembled WGS sequence"/>
</dbReference>
<evidence type="ECO:0000313" key="3">
    <source>
        <dbReference type="Proteomes" id="UP000075502"/>
    </source>
</evidence>
<feature type="non-terminal residue" evidence="2">
    <location>
        <position position="69"/>
    </location>
</feature>
<reference evidence="2 3" key="1">
    <citation type="submission" date="2014-02" db="EMBL/GenBank/DDBJ databases">
        <title>The small core and large imbalanced accessory genome model reveals a collaborative survival strategy of Sorangium cellulosum strains in nature.</title>
        <authorList>
            <person name="Han K."/>
            <person name="Peng R."/>
            <person name="Blom J."/>
            <person name="Li Y.-Z."/>
        </authorList>
    </citation>
    <scope>NUCLEOTIDE SEQUENCE [LARGE SCALE GENOMIC DNA]</scope>
    <source>
        <strain evidence="2 3">So0007-03</strain>
    </source>
</reference>